<protein>
    <submittedName>
        <fullName evidence="1">Uncharacterized protein</fullName>
    </submittedName>
</protein>
<dbReference type="EMBL" id="OE002037">
    <property type="protein sequence ID" value="CAD7458032.1"/>
    <property type="molecule type" value="Genomic_DNA"/>
</dbReference>
<proteinExistence type="predicted"/>
<gene>
    <name evidence="1" type="ORF">TTEB3V08_LOCUS6019</name>
</gene>
<sequence length="251" mass="28170">MSLQLNETDKNYNPKELKERLLRVREESTAIDMMLTKINEARNKVQILIMQQTSSLEILKLQRDNLLRGLSGENESVYVPPRADTNQPTITETTDSINAEAINIQVDPLKAMLAGTFIAPETFGGEEEEDEETLQEVPPSQLDTALHSFLTDYRIAPYTTTGISPAQALVGGQLRNHLDLLRPPQPLAECGKLKINRGQTMEESVPTPAVTLLEKVWVKSYRIESKWIGVKVEQILVPQSIQVYLPHLDVA</sequence>
<evidence type="ECO:0000313" key="1">
    <source>
        <dbReference type="EMBL" id="CAD7458032.1"/>
    </source>
</evidence>
<organism evidence="1">
    <name type="scientific">Timema tahoe</name>
    <dbReference type="NCBI Taxonomy" id="61484"/>
    <lineage>
        <taxon>Eukaryota</taxon>
        <taxon>Metazoa</taxon>
        <taxon>Ecdysozoa</taxon>
        <taxon>Arthropoda</taxon>
        <taxon>Hexapoda</taxon>
        <taxon>Insecta</taxon>
        <taxon>Pterygota</taxon>
        <taxon>Neoptera</taxon>
        <taxon>Polyneoptera</taxon>
        <taxon>Phasmatodea</taxon>
        <taxon>Timematodea</taxon>
        <taxon>Timematoidea</taxon>
        <taxon>Timematidae</taxon>
        <taxon>Timema</taxon>
    </lineage>
</organism>
<name>A0A7R9IGM2_9NEOP</name>
<reference evidence="1" key="1">
    <citation type="submission" date="2020-11" db="EMBL/GenBank/DDBJ databases">
        <authorList>
            <person name="Tran Van P."/>
        </authorList>
    </citation>
    <scope>NUCLEOTIDE SEQUENCE</scope>
</reference>
<dbReference type="AlphaFoldDB" id="A0A7R9IGM2"/>
<accession>A0A7R9IGM2</accession>